<keyword evidence="1" id="KW-0812">Transmembrane</keyword>
<dbReference type="Proteomes" id="UP000189681">
    <property type="component" value="Unassembled WGS sequence"/>
</dbReference>
<reference evidence="2 3" key="1">
    <citation type="journal article" date="2017" name="Water Res.">
        <title>Discovery and metagenomic analysis of an anammox bacterial enrichment related to Candidatus "Brocadia caroliniensis" in a full-scale glycerol-fed nitritation-denitritation separate centrate treatment process.</title>
        <authorList>
            <person name="Park H."/>
            <person name="Brotto A.C."/>
            <person name="van Loosdrecht M.C."/>
            <person name="Chandran K."/>
        </authorList>
    </citation>
    <scope>NUCLEOTIDE SEQUENCE [LARGE SCALE GENOMIC DNA]</scope>
    <source>
        <strain evidence="2">26THWARD</strain>
    </source>
</reference>
<feature type="transmembrane region" description="Helical" evidence="1">
    <location>
        <begin position="88"/>
        <end position="110"/>
    </location>
</feature>
<name>A0A1V4AP69_9BACT</name>
<keyword evidence="1" id="KW-1133">Transmembrane helix</keyword>
<dbReference type="STRING" id="1004156.AYP45_17785"/>
<gene>
    <name evidence="2" type="ORF">AYP45_17785</name>
</gene>
<dbReference type="EMBL" id="AYTS01000201">
    <property type="protein sequence ID" value="OOP54912.1"/>
    <property type="molecule type" value="Genomic_DNA"/>
</dbReference>
<feature type="transmembrane region" description="Helical" evidence="1">
    <location>
        <begin position="47"/>
        <end position="68"/>
    </location>
</feature>
<comment type="caution">
    <text evidence="2">The sequence shown here is derived from an EMBL/GenBank/DDBJ whole genome shotgun (WGS) entry which is preliminary data.</text>
</comment>
<evidence type="ECO:0000256" key="1">
    <source>
        <dbReference type="SAM" id="Phobius"/>
    </source>
</evidence>
<evidence type="ECO:0000313" key="3">
    <source>
        <dbReference type="Proteomes" id="UP000189681"/>
    </source>
</evidence>
<feature type="transmembrane region" description="Helical" evidence="1">
    <location>
        <begin position="215"/>
        <end position="237"/>
    </location>
</feature>
<protein>
    <submittedName>
        <fullName evidence="2">Uncharacterized protein</fullName>
    </submittedName>
</protein>
<accession>A0A1V4AP69</accession>
<sequence>MLIDKQINQFCPESKPDANPSDEKTDLILVVATIWNKYKAGRKSRNNWWFIGIAAVAYLSAGYLFILKCGKPLIPFRGGISFYVDKCVLISSLLFMLILIMFVINVTWLCRNFIKEFVVTGLKNTVNIPKLLSARCSLEDDTCGKDGKRCQEKYGECLNKCAKQMTHDTSGYWFTMKIIGEKTKVIGEMIKYPFLILFLLLVSRHKYFDNWTWTVPLSIVIGLTALVALYCTIILFYEAKIARQQMINRLREEQLVLINIQLPEEVDQFNDKKSKLIEQQIRSKGYVMNEIQNLKSGAYSPLLSFNNPIIMAILTPLGGMGSISLIQQLSQFLR</sequence>
<organism evidence="2 3">
    <name type="scientific">Candidatus Brocadia carolinensis</name>
    <dbReference type="NCBI Taxonomy" id="1004156"/>
    <lineage>
        <taxon>Bacteria</taxon>
        <taxon>Pseudomonadati</taxon>
        <taxon>Planctomycetota</taxon>
        <taxon>Candidatus Brocadiia</taxon>
        <taxon>Candidatus Brocadiales</taxon>
        <taxon>Candidatus Brocadiaceae</taxon>
        <taxon>Candidatus Brocadia</taxon>
    </lineage>
</organism>
<evidence type="ECO:0000313" key="2">
    <source>
        <dbReference type="EMBL" id="OOP54912.1"/>
    </source>
</evidence>
<feature type="transmembrane region" description="Helical" evidence="1">
    <location>
        <begin position="185"/>
        <end position="203"/>
    </location>
</feature>
<keyword evidence="1" id="KW-0472">Membrane</keyword>
<proteinExistence type="predicted"/>
<dbReference type="AlphaFoldDB" id="A0A1V4AP69"/>